<comment type="caution">
    <text evidence="2">The sequence shown here is derived from an EMBL/GenBank/DDBJ whole genome shotgun (WGS) entry which is preliminary data.</text>
</comment>
<accession>A0AAW1JGP7</accession>
<name>A0AAW1JGP7_POPJA</name>
<evidence type="ECO:0000256" key="1">
    <source>
        <dbReference type="SAM" id="MobiDB-lite"/>
    </source>
</evidence>
<evidence type="ECO:0000313" key="2">
    <source>
        <dbReference type="EMBL" id="KAK9702243.1"/>
    </source>
</evidence>
<reference evidence="2 3" key="1">
    <citation type="journal article" date="2024" name="BMC Genomics">
        <title>De novo assembly and annotation of Popillia japonica's genome with initial clues to its potential as an invasive pest.</title>
        <authorList>
            <person name="Cucini C."/>
            <person name="Boschi S."/>
            <person name="Funari R."/>
            <person name="Cardaioli E."/>
            <person name="Iannotti N."/>
            <person name="Marturano G."/>
            <person name="Paoli F."/>
            <person name="Bruttini M."/>
            <person name="Carapelli A."/>
            <person name="Frati F."/>
            <person name="Nardi F."/>
        </authorList>
    </citation>
    <scope>NUCLEOTIDE SEQUENCE [LARGE SCALE GENOMIC DNA]</scope>
    <source>
        <strain evidence="2">DMR45628</strain>
    </source>
</reference>
<gene>
    <name evidence="2" type="ORF">QE152_g30084</name>
</gene>
<organism evidence="2 3">
    <name type="scientific">Popillia japonica</name>
    <name type="common">Japanese beetle</name>
    <dbReference type="NCBI Taxonomy" id="7064"/>
    <lineage>
        <taxon>Eukaryota</taxon>
        <taxon>Metazoa</taxon>
        <taxon>Ecdysozoa</taxon>
        <taxon>Arthropoda</taxon>
        <taxon>Hexapoda</taxon>
        <taxon>Insecta</taxon>
        <taxon>Pterygota</taxon>
        <taxon>Neoptera</taxon>
        <taxon>Endopterygota</taxon>
        <taxon>Coleoptera</taxon>
        <taxon>Polyphaga</taxon>
        <taxon>Scarabaeiformia</taxon>
        <taxon>Scarabaeidae</taxon>
        <taxon>Rutelinae</taxon>
        <taxon>Popillia</taxon>
    </lineage>
</organism>
<feature type="region of interest" description="Disordered" evidence="1">
    <location>
        <begin position="47"/>
        <end position="76"/>
    </location>
</feature>
<evidence type="ECO:0000313" key="3">
    <source>
        <dbReference type="Proteomes" id="UP001458880"/>
    </source>
</evidence>
<dbReference type="EMBL" id="JASPKY010000396">
    <property type="protein sequence ID" value="KAK9702243.1"/>
    <property type="molecule type" value="Genomic_DNA"/>
</dbReference>
<dbReference type="AlphaFoldDB" id="A0AAW1JGP7"/>
<protein>
    <submittedName>
        <fullName evidence="2">Uncharacterized protein</fullName>
    </submittedName>
</protein>
<proteinExistence type="predicted"/>
<keyword evidence="3" id="KW-1185">Reference proteome</keyword>
<sequence>MATVQRKEMFIQDAETNTIFSIMVTPEEGERIENDIVFATEKLNELKEKSNENHSAVDINESDESEDSISNPSEEIGDQMLSDIVKFANVKGRERLQKYNRPDTRHLVKDTLEEIQAFIALLYATGIQKSGRTEGTGMICGVPTTSALIFLEQ</sequence>
<dbReference type="Proteomes" id="UP001458880">
    <property type="component" value="Unassembled WGS sequence"/>
</dbReference>